<keyword evidence="4" id="KW-1185">Reference proteome</keyword>
<organism evidence="3 4">
    <name type="scientific">Agrococcus jejuensis</name>
    <dbReference type="NCBI Taxonomy" id="399736"/>
    <lineage>
        <taxon>Bacteria</taxon>
        <taxon>Bacillati</taxon>
        <taxon>Actinomycetota</taxon>
        <taxon>Actinomycetes</taxon>
        <taxon>Micrococcales</taxon>
        <taxon>Microbacteriaceae</taxon>
        <taxon>Agrococcus</taxon>
    </lineage>
</organism>
<feature type="region of interest" description="Disordered" evidence="1">
    <location>
        <begin position="74"/>
        <end position="112"/>
    </location>
</feature>
<proteinExistence type="predicted"/>
<dbReference type="AlphaFoldDB" id="A0A1G8AYY7"/>
<keyword evidence="2" id="KW-0472">Membrane</keyword>
<dbReference type="RefSeq" id="WP_092502283.1">
    <property type="nucleotide sequence ID" value="NZ_LT629695.1"/>
</dbReference>
<dbReference type="Proteomes" id="UP000198822">
    <property type="component" value="Chromosome I"/>
</dbReference>
<dbReference type="STRING" id="399736.SAMN04489720_0585"/>
<evidence type="ECO:0000313" key="4">
    <source>
        <dbReference type="Proteomes" id="UP000198822"/>
    </source>
</evidence>
<name>A0A1G8AYY7_9MICO</name>
<feature type="transmembrane region" description="Helical" evidence="2">
    <location>
        <begin position="37"/>
        <end position="61"/>
    </location>
</feature>
<evidence type="ECO:0000313" key="3">
    <source>
        <dbReference type="EMBL" id="SDH26114.1"/>
    </source>
</evidence>
<sequence>MNDDELRQRLQAMPEPTTTIDVDAVVADARRRRRPKVIGTGVAVGAACLAFLAPVVVPGLLGPDPVTATLQEQGVAEQGDSGAQPEAPAPAATDESAPTAGDEPDATTFTDGDAAESAGAAAGACAAVPAAQVADGLSLTFLAQPVDGEATLLVANASDETLVVRIGDVGIAAIEGDGVLASAAIDPASALAGFRAQLAPGDVERVIVDVATDLAPCAAGDSVDGTLVPVVAVAIGASAEVRGPALGDPTAS</sequence>
<dbReference type="OrthoDB" id="9875356at2"/>
<gene>
    <name evidence="3" type="ORF">SAMN04489720_0585</name>
</gene>
<keyword evidence="2" id="KW-1133">Transmembrane helix</keyword>
<evidence type="ECO:0000256" key="1">
    <source>
        <dbReference type="SAM" id="MobiDB-lite"/>
    </source>
</evidence>
<protein>
    <submittedName>
        <fullName evidence="3">Uncharacterized protein</fullName>
    </submittedName>
</protein>
<keyword evidence="2" id="KW-0812">Transmembrane</keyword>
<reference evidence="4" key="1">
    <citation type="submission" date="2016-10" db="EMBL/GenBank/DDBJ databases">
        <authorList>
            <person name="Varghese N."/>
            <person name="Submissions S."/>
        </authorList>
    </citation>
    <scope>NUCLEOTIDE SEQUENCE [LARGE SCALE GENOMIC DNA]</scope>
    <source>
        <strain evidence="4">DSM 22002</strain>
    </source>
</reference>
<dbReference type="EMBL" id="LT629695">
    <property type="protein sequence ID" value="SDH26114.1"/>
    <property type="molecule type" value="Genomic_DNA"/>
</dbReference>
<evidence type="ECO:0000256" key="2">
    <source>
        <dbReference type="SAM" id="Phobius"/>
    </source>
</evidence>
<accession>A0A1G8AYY7</accession>